<feature type="transmembrane region" description="Helical" evidence="9">
    <location>
        <begin position="35"/>
        <end position="56"/>
    </location>
</feature>
<dbReference type="Proteomes" id="UP000275267">
    <property type="component" value="Unassembled WGS sequence"/>
</dbReference>
<dbReference type="Gene3D" id="1.20.1250.20">
    <property type="entry name" value="MFS general substrate transporter like domains"/>
    <property type="match status" value="1"/>
</dbReference>
<evidence type="ECO:0000256" key="6">
    <source>
        <dbReference type="ARBA" id="ARBA00022847"/>
    </source>
</evidence>
<dbReference type="PROSITE" id="PS00217">
    <property type="entry name" value="SUGAR_TRANSPORT_2"/>
    <property type="match status" value="1"/>
</dbReference>
<feature type="transmembrane region" description="Helical" evidence="9">
    <location>
        <begin position="68"/>
        <end position="89"/>
    </location>
</feature>
<comment type="subcellular location">
    <subcellularLocation>
        <location evidence="1">Membrane</location>
        <topology evidence="1">Multi-pass membrane protein</topology>
    </subcellularLocation>
</comment>
<dbReference type="STRING" id="4540.A0A3L6PWK5"/>
<keyword evidence="4" id="KW-0762">Sugar transport</keyword>
<dbReference type="PRINTS" id="PR00171">
    <property type="entry name" value="SUGRTRNSPORT"/>
</dbReference>
<dbReference type="GO" id="GO:0015293">
    <property type="term" value="F:symporter activity"/>
    <property type="evidence" value="ECO:0007669"/>
    <property type="project" value="UniProtKB-KW"/>
</dbReference>
<comment type="caution">
    <text evidence="11">The sequence shown here is derived from an EMBL/GenBank/DDBJ whole genome shotgun (WGS) entry which is preliminary data.</text>
</comment>
<keyword evidence="12" id="KW-1185">Reference proteome</keyword>
<organism evidence="11 12">
    <name type="scientific">Panicum miliaceum</name>
    <name type="common">Proso millet</name>
    <name type="synonym">Broomcorn millet</name>
    <dbReference type="NCBI Taxonomy" id="4540"/>
    <lineage>
        <taxon>Eukaryota</taxon>
        <taxon>Viridiplantae</taxon>
        <taxon>Streptophyta</taxon>
        <taxon>Embryophyta</taxon>
        <taxon>Tracheophyta</taxon>
        <taxon>Spermatophyta</taxon>
        <taxon>Magnoliopsida</taxon>
        <taxon>Liliopsida</taxon>
        <taxon>Poales</taxon>
        <taxon>Poaceae</taxon>
        <taxon>PACMAD clade</taxon>
        <taxon>Panicoideae</taxon>
        <taxon>Panicodae</taxon>
        <taxon>Paniceae</taxon>
        <taxon>Panicinae</taxon>
        <taxon>Panicum</taxon>
        <taxon>Panicum sect. Panicum</taxon>
    </lineage>
</organism>
<sequence length="173" mass="18370">MGGVIFGYDIGVLEVYRRMKGGKLVGNYGRFDSQLLTAFTSSLYVAGLATTFFATAVTARFGRRPSMIMAGMAVIAGVVISGSAVHLSMVILCRVLLGVGLGFGTQAVPLYLSEMAPPSHRGAFSNSFQRCIGLGSLVAQLVNFDMEKIKGGWGWRVSIRKIGPLGHSCDLDG</sequence>
<keyword evidence="3" id="KW-0813">Transport</keyword>
<dbReference type="GO" id="GO:0015144">
    <property type="term" value="F:carbohydrate transmembrane transporter activity"/>
    <property type="evidence" value="ECO:0007669"/>
    <property type="project" value="InterPro"/>
</dbReference>
<name>A0A3L6PWK5_PANMI</name>
<dbReference type="PANTHER" id="PTHR23500">
    <property type="entry name" value="SOLUTE CARRIER FAMILY 2, FACILITATED GLUCOSE TRANSPORTER"/>
    <property type="match status" value="1"/>
</dbReference>
<feature type="domain" description="Major facilitator superfamily (MFS) profile" evidence="10">
    <location>
        <begin position="1"/>
        <end position="173"/>
    </location>
</feature>
<dbReference type="OrthoDB" id="1651023at2759"/>
<evidence type="ECO:0000256" key="7">
    <source>
        <dbReference type="ARBA" id="ARBA00022989"/>
    </source>
</evidence>
<dbReference type="InterPro" id="IPR003663">
    <property type="entry name" value="Sugar/inositol_transpt"/>
</dbReference>
<evidence type="ECO:0000313" key="12">
    <source>
        <dbReference type="Proteomes" id="UP000275267"/>
    </source>
</evidence>
<keyword evidence="7 9" id="KW-1133">Transmembrane helix</keyword>
<dbReference type="InterPro" id="IPR005828">
    <property type="entry name" value="MFS_sugar_transport-like"/>
</dbReference>
<dbReference type="InterPro" id="IPR005829">
    <property type="entry name" value="Sugar_transporter_CS"/>
</dbReference>
<evidence type="ECO:0000256" key="2">
    <source>
        <dbReference type="ARBA" id="ARBA00010992"/>
    </source>
</evidence>
<dbReference type="EMBL" id="PQIB02000015">
    <property type="protein sequence ID" value="RLM66015.1"/>
    <property type="molecule type" value="Genomic_DNA"/>
</dbReference>
<dbReference type="SUPFAM" id="SSF103473">
    <property type="entry name" value="MFS general substrate transporter"/>
    <property type="match status" value="1"/>
</dbReference>
<dbReference type="Pfam" id="PF00083">
    <property type="entry name" value="Sugar_tr"/>
    <property type="match status" value="1"/>
</dbReference>
<evidence type="ECO:0000256" key="5">
    <source>
        <dbReference type="ARBA" id="ARBA00022692"/>
    </source>
</evidence>
<evidence type="ECO:0000259" key="10">
    <source>
        <dbReference type="PROSITE" id="PS50850"/>
    </source>
</evidence>
<evidence type="ECO:0000256" key="1">
    <source>
        <dbReference type="ARBA" id="ARBA00004141"/>
    </source>
</evidence>
<proteinExistence type="inferred from homology"/>
<dbReference type="InterPro" id="IPR036259">
    <property type="entry name" value="MFS_trans_sf"/>
</dbReference>
<dbReference type="InterPro" id="IPR020846">
    <property type="entry name" value="MFS_dom"/>
</dbReference>
<protein>
    <recommendedName>
        <fullName evidence="10">Major facilitator superfamily (MFS) profile domain-containing protein</fullName>
    </recommendedName>
</protein>
<comment type="similarity">
    <text evidence="2">Belongs to the major facilitator superfamily. Sugar transporter (TC 2.A.1.1) family.</text>
</comment>
<dbReference type="InterPro" id="IPR045262">
    <property type="entry name" value="STP/PLT_plant"/>
</dbReference>
<dbReference type="GO" id="GO:0016020">
    <property type="term" value="C:membrane"/>
    <property type="evidence" value="ECO:0007669"/>
    <property type="project" value="UniProtKB-SubCell"/>
</dbReference>
<gene>
    <name evidence="11" type="ORF">C2845_PM16G00430</name>
</gene>
<evidence type="ECO:0000256" key="8">
    <source>
        <dbReference type="ARBA" id="ARBA00023136"/>
    </source>
</evidence>
<keyword evidence="5 9" id="KW-0812">Transmembrane</keyword>
<dbReference type="PROSITE" id="PS50850">
    <property type="entry name" value="MFS"/>
    <property type="match status" value="1"/>
</dbReference>
<evidence type="ECO:0000313" key="11">
    <source>
        <dbReference type="EMBL" id="RLM66015.1"/>
    </source>
</evidence>
<evidence type="ECO:0000256" key="9">
    <source>
        <dbReference type="SAM" id="Phobius"/>
    </source>
</evidence>
<accession>A0A3L6PWK5</accession>
<keyword evidence="8 9" id="KW-0472">Membrane</keyword>
<dbReference type="AlphaFoldDB" id="A0A3L6PWK5"/>
<dbReference type="PANTHER" id="PTHR23500:SF478">
    <property type="entry name" value="OS07G0131250 PROTEIN"/>
    <property type="match status" value="1"/>
</dbReference>
<evidence type="ECO:0000256" key="3">
    <source>
        <dbReference type="ARBA" id="ARBA00022448"/>
    </source>
</evidence>
<evidence type="ECO:0000256" key="4">
    <source>
        <dbReference type="ARBA" id="ARBA00022597"/>
    </source>
</evidence>
<reference evidence="12" key="1">
    <citation type="journal article" date="2019" name="Nat. Commun.">
        <title>The genome of broomcorn millet.</title>
        <authorList>
            <person name="Zou C."/>
            <person name="Miki D."/>
            <person name="Li D."/>
            <person name="Tang Q."/>
            <person name="Xiao L."/>
            <person name="Rajput S."/>
            <person name="Deng P."/>
            <person name="Jia W."/>
            <person name="Huang R."/>
            <person name="Zhang M."/>
            <person name="Sun Y."/>
            <person name="Hu J."/>
            <person name="Fu X."/>
            <person name="Schnable P.S."/>
            <person name="Li F."/>
            <person name="Zhang H."/>
            <person name="Feng B."/>
            <person name="Zhu X."/>
            <person name="Liu R."/>
            <person name="Schnable J.C."/>
            <person name="Zhu J.-K."/>
            <person name="Zhang H."/>
        </authorList>
    </citation>
    <scope>NUCLEOTIDE SEQUENCE [LARGE SCALE GENOMIC DNA]</scope>
</reference>
<keyword evidence="6" id="KW-0769">Symport</keyword>